<dbReference type="InterPro" id="IPR002559">
    <property type="entry name" value="Transposase_11"/>
</dbReference>
<dbReference type="EMBL" id="LACI01000777">
    <property type="protein sequence ID" value="KJU86005.1"/>
    <property type="molecule type" value="Genomic_DNA"/>
</dbReference>
<organism evidence="3 4">
    <name type="scientific">Candidatus Magnetobacterium bavaricum</name>
    <dbReference type="NCBI Taxonomy" id="29290"/>
    <lineage>
        <taxon>Bacteria</taxon>
        <taxon>Pseudomonadati</taxon>
        <taxon>Nitrospirota</taxon>
        <taxon>Thermodesulfovibrionia</taxon>
        <taxon>Thermodesulfovibrionales</taxon>
        <taxon>Candidatus Magnetobacteriaceae</taxon>
        <taxon>Candidatus Magnetobacterium</taxon>
    </lineage>
</organism>
<dbReference type="Pfam" id="PF01609">
    <property type="entry name" value="DDE_Tnp_1"/>
    <property type="match status" value="1"/>
</dbReference>
<dbReference type="AlphaFoldDB" id="A0A0F3GVT8"/>
<feature type="domain" description="Transposase IS4-like" evidence="2">
    <location>
        <begin position="105"/>
        <end position="238"/>
    </location>
</feature>
<accession>A0A0F3GVT8</accession>
<dbReference type="Proteomes" id="UP000033423">
    <property type="component" value="Unassembled WGS sequence"/>
</dbReference>
<keyword evidence="4" id="KW-1185">Reference proteome</keyword>
<name>A0A0F3GVT8_9BACT</name>
<gene>
    <name evidence="3" type="ORF">MBAV_001801</name>
</gene>
<protein>
    <submittedName>
        <fullName evidence="3">Transposase IS4 family protein</fullName>
    </submittedName>
</protein>
<dbReference type="GO" id="GO:0004803">
    <property type="term" value="F:transposase activity"/>
    <property type="evidence" value="ECO:0007669"/>
    <property type="project" value="InterPro"/>
</dbReference>
<evidence type="ECO:0000259" key="2">
    <source>
        <dbReference type="Pfam" id="PF01609"/>
    </source>
</evidence>
<evidence type="ECO:0000313" key="4">
    <source>
        <dbReference type="Proteomes" id="UP000033423"/>
    </source>
</evidence>
<sequence>MFFVGDKVHEALVKEYLSEELIGHMSTDSTAIEGNEKPQKKEKKAVEAEEPKKLGRPKNGEEKGKKVEEKRIDRQVNESYEVSLKELPCVCDVGCKTDSKGYKMTWIGFKLHIGTTDCGLPVAVALTSASLHDSQAAIPMMKMVTDRVTYCYDLMDSAYDAKTIYNTSQSLGHVPIIDKNPRRGSALAMPPAETIRYNERTTVERINGRLKNEFGGNNVLVRGSMKVKMHLMFGIIVLFADQMLKLIT</sequence>
<feature type="compositionally biased region" description="Basic and acidic residues" evidence="1">
    <location>
        <begin position="34"/>
        <end position="70"/>
    </location>
</feature>
<feature type="region of interest" description="Disordered" evidence="1">
    <location>
        <begin position="28"/>
        <end position="70"/>
    </location>
</feature>
<reference evidence="3 4" key="1">
    <citation type="submission" date="2015-02" db="EMBL/GenBank/DDBJ databases">
        <title>Single-cell genomics of uncultivated deep-branching MTB reveals a conserved set of magnetosome genes.</title>
        <authorList>
            <person name="Kolinko S."/>
            <person name="Richter M."/>
            <person name="Glockner F.O."/>
            <person name="Brachmann A."/>
            <person name="Schuler D."/>
        </authorList>
    </citation>
    <scope>NUCLEOTIDE SEQUENCE [LARGE SCALE GENOMIC DNA]</scope>
    <source>
        <strain evidence="3">TM-1</strain>
    </source>
</reference>
<dbReference type="GO" id="GO:0006313">
    <property type="term" value="P:DNA transposition"/>
    <property type="evidence" value="ECO:0007669"/>
    <property type="project" value="InterPro"/>
</dbReference>
<evidence type="ECO:0000256" key="1">
    <source>
        <dbReference type="SAM" id="MobiDB-lite"/>
    </source>
</evidence>
<dbReference type="GO" id="GO:0003677">
    <property type="term" value="F:DNA binding"/>
    <property type="evidence" value="ECO:0007669"/>
    <property type="project" value="InterPro"/>
</dbReference>
<evidence type="ECO:0000313" key="3">
    <source>
        <dbReference type="EMBL" id="KJU86005.1"/>
    </source>
</evidence>
<proteinExistence type="predicted"/>
<comment type="caution">
    <text evidence="3">The sequence shown here is derived from an EMBL/GenBank/DDBJ whole genome shotgun (WGS) entry which is preliminary data.</text>
</comment>